<feature type="region of interest" description="Disordered" evidence="1">
    <location>
        <begin position="1"/>
        <end position="25"/>
    </location>
</feature>
<sequence>MRPSPLNPMPTLRTRQNQATAAKDRLQPALLDRLTDHEPHLRTERPDAVFVNESRLREALLRDLGWLLNARDAWDHVEMEGLEHVQRSVINYGMPPLAGQLLSELDWSHVERSIRESILAFEPRILPKTLAVTLLASTEQLNHHNTLQFEIRCQFWSMPYPLELLLKTSLDLETGQVSLQNLRA</sequence>
<dbReference type="Proteomes" id="UP001287445">
    <property type="component" value="Unassembled WGS sequence"/>
</dbReference>
<accession>A0A080NY89</accession>
<evidence type="ECO:0000259" key="2">
    <source>
        <dbReference type="Pfam" id="PF04965"/>
    </source>
</evidence>
<dbReference type="EMBL" id="JAWWMZ010000017">
    <property type="protein sequence ID" value="MDX4957440.1"/>
    <property type="molecule type" value="Genomic_DNA"/>
</dbReference>
<reference evidence="5 6" key="1">
    <citation type="submission" date="2020-12" db="EMBL/GenBank/DDBJ databases">
        <title>FDA dAtabase for Regulatory Grade micrObial Sequences (FDA-ARGOS): Supporting development and validation of Infectious Disease Dx tests.</title>
        <authorList>
            <person name="Sproer C."/>
            <person name="Gronow S."/>
            <person name="Severitt S."/>
            <person name="Schroder I."/>
            <person name="Tallon L."/>
            <person name="Sadzewicz L."/>
            <person name="Zhao X."/>
            <person name="Boylan J."/>
            <person name="Ott S."/>
            <person name="Bowen H."/>
            <person name="Vavikolanu K."/>
            <person name="Mehta A."/>
            <person name="Aluvathingal J."/>
            <person name="Nadendla S."/>
            <person name="Lowell S."/>
            <person name="Myers T."/>
            <person name="Yan Y."/>
            <person name="Sichtig H."/>
        </authorList>
    </citation>
    <scope>NUCLEOTIDE SEQUENCE [LARGE SCALE GENOMIC DNA]</scope>
    <source>
        <strain evidence="5 6">FDAARGOS_909</strain>
    </source>
</reference>
<name>A0A080NY89_DELAC</name>
<dbReference type="EMBL" id="JAWWMZ010000004">
    <property type="protein sequence ID" value="MDX4954631.1"/>
    <property type="molecule type" value="Genomic_DNA"/>
</dbReference>
<evidence type="ECO:0000313" key="3">
    <source>
        <dbReference type="EMBL" id="MDX4954631.1"/>
    </source>
</evidence>
<dbReference type="InterPro" id="IPR017737">
    <property type="entry name" value="TssE1-like"/>
</dbReference>
<dbReference type="Pfam" id="PF04965">
    <property type="entry name" value="GPW_gp25"/>
    <property type="match status" value="1"/>
</dbReference>
<dbReference type="OMA" id="WPLEFLF"/>
<dbReference type="EMBL" id="CP065668">
    <property type="protein sequence ID" value="QPS09207.1"/>
    <property type="molecule type" value="Genomic_DNA"/>
</dbReference>
<evidence type="ECO:0000256" key="1">
    <source>
        <dbReference type="SAM" id="MobiDB-lite"/>
    </source>
</evidence>
<dbReference type="RefSeq" id="WP_012205683.1">
    <property type="nucleotide sequence ID" value="NZ_CAGKLB010000052.1"/>
</dbReference>
<evidence type="ECO:0000313" key="4">
    <source>
        <dbReference type="EMBL" id="MDX4957440.1"/>
    </source>
</evidence>
<dbReference type="InterPro" id="IPR053176">
    <property type="entry name" value="T6SS_TssE1-like"/>
</dbReference>
<gene>
    <name evidence="5" type="primary">tssE</name>
    <name evidence="5" type="ORF">I6G66_04000</name>
    <name evidence="3" type="ORF">SGN30_14535</name>
    <name evidence="4" type="ORF">SGN30_28810</name>
</gene>
<dbReference type="Proteomes" id="UP000594778">
    <property type="component" value="Chromosome"/>
</dbReference>
<dbReference type="PANTHER" id="PTHR38595:SF1">
    <property type="entry name" value="TYPE VI SECRETION SYSTEM COMPONENT TSSE1"/>
    <property type="match status" value="1"/>
</dbReference>
<dbReference type="SUPFAM" id="SSF160719">
    <property type="entry name" value="gpW/gp25-like"/>
    <property type="match status" value="1"/>
</dbReference>
<protein>
    <submittedName>
        <fullName evidence="5">Type VI secretion system baseplate subunit TssE</fullName>
    </submittedName>
</protein>
<dbReference type="AlphaFoldDB" id="A0A080NY89"/>
<reference evidence="3" key="2">
    <citation type="submission" date="2023-11" db="EMBL/GenBank/DDBJ databases">
        <title>Identification and selenium tolerance of Delftia acidovorans R3-25.</title>
        <authorList>
            <person name="Zhang S."/>
            <person name="Liu Y."/>
            <person name="Guo Y."/>
        </authorList>
    </citation>
    <scope>NUCLEOTIDE SEQUENCE</scope>
    <source>
        <strain evidence="3">R3-25</strain>
    </source>
</reference>
<proteinExistence type="predicted"/>
<organism evidence="5 6">
    <name type="scientific">Delftia acidovorans</name>
    <name type="common">Pseudomonas acidovorans</name>
    <name type="synonym">Comamonas acidovorans</name>
    <dbReference type="NCBI Taxonomy" id="80866"/>
    <lineage>
        <taxon>Bacteria</taxon>
        <taxon>Pseudomonadati</taxon>
        <taxon>Pseudomonadota</taxon>
        <taxon>Betaproteobacteria</taxon>
        <taxon>Burkholderiales</taxon>
        <taxon>Comamonadaceae</taxon>
        <taxon>Delftia</taxon>
    </lineage>
</organism>
<feature type="domain" description="IraD/Gp25-like" evidence="2">
    <location>
        <begin position="55"/>
        <end position="159"/>
    </location>
</feature>
<evidence type="ECO:0000313" key="6">
    <source>
        <dbReference type="Proteomes" id="UP000594778"/>
    </source>
</evidence>
<dbReference type="PANTHER" id="PTHR38595">
    <property type="entry name" value="CYTOPLASMIC PROTEIN-RELATED"/>
    <property type="match status" value="1"/>
</dbReference>
<evidence type="ECO:0000313" key="5">
    <source>
        <dbReference type="EMBL" id="QPS09207.1"/>
    </source>
</evidence>
<dbReference type="GeneID" id="94692218"/>
<dbReference type="InterPro" id="IPR007048">
    <property type="entry name" value="IraD/Gp25-like"/>
</dbReference>
<dbReference type="NCBIfam" id="TIGR03357">
    <property type="entry name" value="VI_zyme"/>
    <property type="match status" value="1"/>
</dbReference>